<gene>
    <name evidence="7" type="ORF">SAMN05216551_104143</name>
</gene>
<evidence type="ECO:0000313" key="7">
    <source>
        <dbReference type="EMBL" id="SDV48080.1"/>
    </source>
</evidence>
<evidence type="ECO:0000259" key="6">
    <source>
        <dbReference type="PROSITE" id="PS51007"/>
    </source>
</evidence>
<keyword evidence="3 5" id="KW-0408">Iron</keyword>
<dbReference type="InterPro" id="IPR036909">
    <property type="entry name" value="Cyt_c-like_dom_sf"/>
</dbReference>
<sequence>MIGGASLPGLAAAQEKTPDSMADRVLACAACHGVQGEGNSRNPYFPRLGGQPADYLSNQLRAFRDDHRKYGPMNYLTTYLSDGYLHEIATYFSKLRPTLPAPAAPTAAPATLEAGRKLVMEGDAARKVPACVACHGEKLTGREPGIPGLLGFSKEYVSAQLGAFRAGVRHGTAPDCMQQVATRLSDADIAAVSAWLAAQPAPQDLAPTAAGTTQLPLVCGSQQR</sequence>
<feature type="binding site" description="axial binding residue" evidence="5">
    <location>
        <position position="32"/>
    </location>
    <ligand>
        <name>heme c</name>
        <dbReference type="ChEBI" id="CHEBI:61717"/>
        <label>1</label>
    </ligand>
    <ligandPart>
        <name>Fe</name>
        <dbReference type="ChEBI" id="CHEBI:18248"/>
    </ligandPart>
</feature>
<evidence type="ECO:0000256" key="5">
    <source>
        <dbReference type="PIRSR" id="PIRSR000005-2"/>
    </source>
</evidence>
<dbReference type="Gene3D" id="1.10.760.10">
    <property type="entry name" value="Cytochrome c-like domain"/>
    <property type="match status" value="2"/>
</dbReference>
<feature type="binding site" description="axial binding residue" evidence="5">
    <location>
        <position position="73"/>
    </location>
    <ligand>
        <name>heme c</name>
        <dbReference type="ChEBI" id="CHEBI:61717"/>
        <label>1</label>
    </ligand>
    <ligandPart>
        <name>Fe</name>
        <dbReference type="ChEBI" id="CHEBI:18248"/>
    </ligandPart>
</feature>
<feature type="binding site" description="covalent" evidence="4">
    <location>
        <position position="31"/>
    </location>
    <ligand>
        <name>heme c</name>
        <dbReference type="ChEBI" id="CHEBI:61717"/>
        <label>1</label>
    </ligand>
</feature>
<accession>A0A1H2PQ36</accession>
<dbReference type="Pfam" id="PF00034">
    <property type="entry name" value="Cytochrom_C"/>
    <property type="match status" value="2"/>
</dbReference>
<dbReference type="PANTHER" id="PTHR33751">
    <property type="entry name" value="CBB3-TYPE CYTOCHROME C OXIDASE SUBUNIT FIXP"/>
    <property type="match status" value="1"/>
</dbReference>
<evidence type="ECO:0000256" key="4">
    <source>
        <dbReference type="PIRSR" id="PIRSR000005-1"/>
    </source>
</evidence>
<comment type="PTM">
    <text evidence="4">Binds 2 heme c groups covalently per subunit.</text>
</comment>
<feature type="binding site" description="covalent" evidence="4">
    <location>
        <position position="28"/>
    </location>
    <ligand>
        <name>heme c</name>
        <dbReference type="ChEBI" id="CHEBI:61717"/>
        <label>1</label>
    </ligand>
</feature>
<feature type="binding site" description="covalent" evidence="4">
    <location>
        <position position="134"/>
    </location>
    <ligand>
        <name>heme c</name>
        <dbReference type="ChEBI" id="CHEBI:61717"/>
        <label>2</label>
    </ligand>
</feature>
<keyword evidence="1 4" id="KW-0349">Heme</keyword>
<dbReference type="STRING" id="1770053.SAMN05216551_104143"/>
<dbReference type="EMBL" id="FNLO01000004">
    <property type="protein sequence ID" value="SDV48080.1"/>
    <property type="molecule type" value="Genomic_DNA"/>
</dbReference>
<evidence type="ECO:0000256" key="3">
    <source>
        <dbReference type="ARBA" id="ARBA00023004"/>
    </source>
</evidence>
<dbReference type="InterPro" id="IPR009056">
    <property type="entry name" value="Cyt_c-like_dom"/>
</dbReference>
<reference evidence="8" key="1">
    <citation type="submission" date="2016-09" db="EMBL/GenBank/DDBJ databases">
        <authorList>
            <person name="Varghese N."/>
            <person name="Submissions S."/>
        </authorList>
    </citation>
    <scope>NUCLEOTIDE SEQUENCE [LARGE SCALE GENOMIC DNA]</scope>
    <source>
        <strain evidence="8">JS23</strain>
    </source>
</reference>
<evidence type="ECO:0000256" key="1">
    <source>
        <dbReference type="ARBA" id="ARBA00022617"/>
    </source>
</evidence>
<dbReference type="PROSITE" id="PS51007">
    <property type="entry name" value="CYTC"/>
    <property type="match status" value="2"/>
</dbReference>
<dbReference type="GO" id="GO:0005506">
    <property type="term" value="F:iron ion binding"/>
    <property type="evidence" value="ECO:0007669"/>
    <property type="project" value="InterPro"/>
</dbReference>
<dbReference type="GO" id="GO:0020037">
    <property type="term" value="F:heme binding"/>
    <property type="evidence" value="ECO:0007669"/>
    <property type="project" value="InterPro"/>
</dbReference>
<feature type="binding site" description="covalent" evidence="4">
    <location>
        <position position="131"/>
    </location>
    <ligand>
        <name>heme c</name>
        <dbReference type="ChEBI" id="CHEBI:61717"/>
        <label>2</label>
    </ligand>
</feature>
<feature type="domain" description="Cytochrome c" evidence="6">
    <location>
        <begin position="110"/>
        <end position="200"/>
    </location>
</feature>
<dbReference type="GO" id="GO:0042597">
    <property type="term" value="C:periplasmic space"/>
    <property type="evidence" value="ECO:0007669"/>
    <property type="project" value="InterPro"/>
</dbReference>
<evidence type="ECO:0000256" key="2">
    <source>
        <dbReference type="ARBA" id="ARBA00022723"/>
    </source>
</evidence>
<evidence type="ECO:0000313" key="8">
    <source>
        <dbReference type="Proteomes" id="UP000243719"/>
    </source>
</evidence>
<keyword evidence="8" id="KW-1185">Reference proteome</keyword>
<protein>
    <submittedName>
        <fullName evidence="7">Cytochrome c553</fullName>
    </submittedName>
</protein>
<name>A0A1H2PQ36_9BURK</name>
<dbReference type="GO" id="GO:0009055">
    <property type="term" value="F:electron transfer activity"/>
    <property type="evidence" value="ECO:0007669"/>
    <property type="project" value="InterPro"/>
</dbReference>
<dbReference type="AlphaFoldDB" id="A0A1H2PQ36"/>
<keyword evidence="2 5" id="KW-0479">Metal-binding</keyword>
<dbReference type="InterPro" id="IPR024167">
    <property type="entry name" value="Cytochrome_c4-like"/>
</dbReference>
<feature type="domain" description="Cytochrome c" evidence="6">
    <location>
        <begin position="4"/>
        <end position="96"/>
    </location>
</feature>
<feature type="binding site" description="axial binding residue" evidence="5">
    <location>
        <position position="177"/>
    </location>
    <ligand>
        <name>heme c</name>
        <dbReference type="ChEBI" id="CHEBI:61717"/>
        <label>2</label>
    </ligand>
    <ligandPart>
        <name>Fe</name>
        <dbReference type="ChEBI" id="CHEBI:18248"/>
    </ligandPart>
</feature>
<dbReference type="Proteomes" id="UP000243719">
    <property type="component" value="Unassembled WGS sequence"/>
</dbReference>
<proteinExistence type="predicted"/>
<organism evidence="7 8">
    <name type="scientific">Chitinasiproducens palmae</name>
    <dbReference type="NCBI Taxonomy" id="1770053"/>
    <lineage>
        <taxon>Bacteria</taxon>
        <taxon>Pseudomonadati</taxon>
        <taxon>Pseudomonadota</taxon>
        <taxon>Betaproteobacteria</taxon>
        <taxon>Burkholderiales</taxon>
        <taxon>Burkholderiaceae</taxon>
        <taxon>Chitinasiproducens</taxon>
    </lineage>
</organism>
<dbReference type="SUPFAM" id="SSF46626">
    <property type="entry name" value="Cytochrome c"/>
    <property type="match status" value="2"/>
</dbReference>
<dbReference type="PANTHER" id="PTHR33751:SF11">
    <property type="entry name" value="BLL4483 PROTEIN"/>
    <property type="match status" value="1"/>
</dbReference>
<feature type="binding site" description="axial binding residue" evidence="5">
    <location>
        <position position="135"/>
    </location>
    <ligand>
        <name>heme c</name>
        <dbReference type="ChEBI" id="CHEBI:61717"/>
        <label>2</label>
    </ligand>
    <ligandPart>
        <name>Fe</name>
        <dbReference type="ChEBI" id="CHEBI:18248"/>
    </ligandPart>
</feature>
<dbReference type="PIRSF" id="PIRSF000005">
    <property type="entry name" value="Cytochrome_c4"/>
    <property type="match status" value="1"/>
</dbReference>
<dbReference type="InterPro" id="IPR050597">
    <property type="entry name" value="Cytochrome_c_Oxidase_Subunit"/>
</dbReference>